<name>A0A0E9MPL9_9SPHN</name>
<reference evidence="1 2" key="1">
    <citation type="submission" date="2015-04" db="EMBL/GenBank/DDBJ databases">
        <title>Whole genome shotgun sequence of Sphingomonas changbaiensis NBRC 104936.</title>
        <authorList>
            <person name="Katano-Makiyama Y."/>
            <person name="Hosoyama A."/>
            <person name="Hashimoto M."/>
            <person name="Noguchi M."/>
            <person name="Tsuchikane K."/>
            <person name="Ohji S."/>
            <person name="Yamazoe A."/>
            <person name="Ichikawa N."/>
            <person name="Kimura A."/>
            <person name="Fujita N."/>
        </authorList>
    </citation>
    <scope>NUCLEOTIDE SEQUENCE [LARGE SCALE GENOMIC DNA]</scope>
    <source>
        <strain evidence="1 2">NBRC 104936</strain>
    </source>
</reference>
<dbReference type="EMBL" id="BBWU01000032">
    <property type="protein sequence ID" value="GAO39494.1"/>
    <property type="molecule type" value="Genomic_DNA"/>
</dbReference>
<dbReference type="AlphaFoldDB" id="A0A0E9MPL9"/>
<gene>
    <name evidence="1" type="ORF">SCH01S_32_00310</name>
</gene>
<organism evidence="1 2">
    <name type="scientific">Sphingomonas changbaiensis NBRC 104936</name>
    <dbReference type="NCBI Taxonomy" id="1219043"/>
    <lineage>
        <taxon>Bacteria</taxon>
        <taxon>Pseudomonadati</taxon>
        <taxon>Pseudomonadota</taxon>
        <taxon>Alphaproteobacteria</taxon>
        <taxon>Sphingomonadales</taxon>
        <taxon>Sphingomonadaceae</taxon>
        <taxon>Sphingomonas</taxon>
    </lineage>
</organism>
<dbReference type="Proteomes" id="UP000033202">
    <property type="component" value="Unassembled WGS sequence"/>
</dbReference>
<sequence>MTKRKKLIGSADRVLGASTKKDCAIHIVPVMRIWFGQARMHDRDGFEGYACFRKLKNDAAASAIAESEELVGVNIRCREQSIQRYATNGPHPLSVGQQWHGSGQHCFRPTEEGLSAMKVHRERDITVRGEIISTAPLIVVKTNAVVSNENRGPRAFADWPC</sequence>
<keyword evidence="2" id="KW-1185">Reference proteome</keyword>
<evidence type="ECO:0000313" key="2">
    <source>
        <dbReference type="Proteomes" id="UP000033202"/>
    </source>
</evidence>
<evidence type="ECO:0000313" key="1">
    <source>
        <dbReference type="EMBL" id="GAO39494.1"/>
    </source>
</evidence>
<accession>A0A0E9MPL9</accession>
<protein>
    <submittedName>
        <fullName evidence="1">Uncharacterized protein</fullName>
    </submittedName>
</protein>
<proteinExistence type="predicted"/>
<comment type="caution">
    <text evidence="1">The sequence shown here is derived from an EMBL/GenBank/DDBJ whole genome shotgun (WGS) entry which is preliminary data.</text>
</comment>